<evidence type="ECO:0000256" key="3">
    <source>
        <dbReference type="ARBA" id="ARBA00006375"/>
    </source>
</evidence>
<evidence type="ECO:0000313" key="15">
    <source>
        <dbReference type="Proteomes" id="UP000226031"/>
    </source>
</evidence>
<evidence type="ECO:0000256" key="13">
    <source>
        <dbReference type="RuleBase" id="RU000488"/>
    </source>
</evidence>
<evidence type="ECO:0000256" key="6">
    <source>
        <dbReference type="ARBA" id="ARBA00022692"/>
    </source>
</evidence>
<gene>
    <name evidence="14" type="ORF">GX50_03208</name>
</gene>
<comment type="function">
    <text evidence="1">Mitochondrial transporter that mediates uptake of thiamine pyrophosphate (ThPP) into mitochondria.</text>
</comment>
<keyword evidence="6 12" id="KW-0812">Transmembrane</keyword>
<dbReference type="VEuPathDB" id="FungiDB:EMCG_06831"/>
<evidence type="ECO:0000256" key="2">
    <source>
        <dbReference type="ARBA" id="ARBA00004448"/>
    </source>
</evidence>
<evidence type="ECO:0000256" key="12">
    <source>
        <dbReference type="PROSITE-ProRule" id="PRU00282"/>
    </source>
</evidence>
<dbReference type="Gene3D" id="1.50.40.10">
    <property type="entry name" value="Mitochondrial carrier domain"/>
    <property type="match status" value="1"/>
</dbReference>
<dbReference type="InterPro" id="IPR018108">
    <property type="entry name" value="MCP_transmembrane"/>
</dbReference>
<evidence type="ECO:0000256" key="7">
    <source>
        <dbReference type="ARBA" id="ARBA00022737"/>
    </source>
</evidence>
<organism evidence="14 15">
    <name type="scientific">[Emmonsia] crescens</name>
    <dbReference type="NCBI Taxonomy" id="73230"/>
    <lineage>
        <taxon>Eukaryota</taxon>
        <taxon>Fungi</taxon>
        <taxon>Dikarya</taxon>
        <taxon>Ascomycota</taxon>
        <taxon>Pezizomycotina</taxon>
        <taxon>Eurotiomycetes</taxon>
        <taxon>Eurotiomycetidae</taxon>
        <taxon>Onygenales</taxon>
        <taxon>Ajellomycetaceae</taxon>
        <taxon>Emergomyces</taxon>
    </lineage>
</organism>
<keyword evidence="11 12" id="KW-0472">Membrane</keyword>
<comment type="subcellular location">
    <subcellularLocation>
        <location evidence="2">Mitochondrion inner membrane</location>
        <topology evidence="2">Multi-pass membrane protein</topology>
    </subcellularLocation>
</comment>
<protein>
    <recommendedName>
        <fullName evidence="4">Mitochondrial thiamine pyrophosphate carrier 1</fullName>
    </recommendedName>
</protein>
<feature type="repeat" description="Solcar" evidence="12">
    <location>
        <begin position="12"/>
        <end position="110"/>
    </location>
</feature>
<keyword evidence="5 13" id="KW-0813">Transport</keyword>
<keyword evidence="7" id="KW-0677">Repeat</keyword>
<name>A0A2B7ZKT9_9EURO</name>
<dbReference type="GO" id="GO:0090422">
    <property type="term" value="F:thiamine pyrophosphate transmembrane transporter activity"/>
    <property type="evidence" value="ECO:0007669"/>
    <property type="project" value="UniProtKB-ARBA"/>
</dbReference>
<dbReference type="InterPro" id="IPR002067">
    <property type="entry name" value="MCP"/>
</dbReference>
<feature type="repeat" description="Solcar" evidence="12">
    <location>
        <begin position="218"/>
        <end position="313"/>
    </location>
</feature>
<accession>A0A2B7ZKT9</accession>
<dbReference type="AlphaFoldDB" id="A0A2B7ZKT9"/>
<feature type="repeat" description="Solcar" evidence="12">
    <location>
        <begin position="125"/>
        <end position="211"/>
    </location>
</feature>
<evidence type="ECO:0000256" key="9">
    <source>
        <dbReference type="ARBA" id="ARBA00022989"/>
    </source>
</evidence>
<proteinExistence type="inferred from homology"/>
<keyword evidence="8" id="KW-0999">Mitochondrion inner membrane</keyword>
<reference evidence="14 15" key="1">
    <citation type="submission" date="2017-10" db="EMBL/GenBank/DDBJ databases">
        <title>Comparative genomics in systemic dimorphic fungi from Ajellomycetaceae.</title>
        <authorList>
            <person name="Munoz J.F."/>
            <person name="Mcewen J.G."/>
            <person name="Clay O.K."/>
            <person name="Cuomo C.A."/>
        </authorList>
    </citation>
    <scope>NUCLEOTIDE SEQUENCE [LARGE SCALE GENOMIC DNA]</scope>
    <source>
        <strain evidence="14 15">UAMH4076</strain>
    </source>
</reference>
<evidence type="ECO:0000256" key="10">
    <source>
        <dbReference type="ARBA" id="ARBA00023128"/>
    </source>
</evidence>
<evidence type="ECO:0000256" key="8">
    <source>
        <dbReference type="ARBA" id="ARBA00022792"/>
    </source>
</evidence>
<dbReference type="STRING" id="73230.A0A2B7ZKT9"/>
<dbReference type="EMBL" id="PDND01000050">
    <property type="protein sequence ID" value="PGH33971.1"/>
    <property type="molecule type" value="Genomic_DNA"/>
</dbReference>
<evidence type="ECO:0000256" key="1">
    <source>
        <dbReference type="ARBA" id="ARBA00002238"/>
    </source>
</evidence>
<dbReference type="PROSITE" id="PS50920">
    <property type="entry name" value="SOLCAR"/>
    <property type="match status" value="3"/>
</dbReference>
<evidence type="ECO:0000313" key="14">
    <source>
        <dbReference type="EMBL" id="PGH33971.1"/>
    </source>
</evidence>
<dbReference type="PRINTS" id="PR00926">
    <property type="entry name" value="MITOCARRIER"/>
</dbReference>
<dbReference type="SUPFAM" id="SSF103506">
    <property type="entry name" value="Mitochondrial carrier"/>
    <property type="match status" value="1"/>
</dbReference>
<dbReference type="Proteomes" id="UP000226031">
    <property type="component" value="Unassembled WGS sequence"/>
</dbReference>
<comment type="caution">
    <text evidence="14">The sequence shown here is derived from an EMBL/GenBank/DDBJ whole genome shotgun (WGS) entry which is preliminary data.</text>
</comment>
<dbReference type="GO" id="GO:0005743">
    <property type="term" value="C:mitochondrial inner membrane"/>
    <property type="evidence" value="ECO:0007669"/>
    <property type="project" value="UniProtKB-SubCell"/>
</dbReference>
<dbReference type="FunFam" id="1.50.40.10:FF:000011">
    <property type="entry name" value="Mitochondrial thiamine pyrophosphate carrier 1"/>
    <property type="match status" value="1"/>
</dbReference>
<sequence length="323" mass="34900">MSAGGEHLDEEGNRLQVVAAGAAAGLVSRFCIAPLDVVKIRLQLQVHSLSDPISHRDVKGPVYKGTLSTLKSIFRDEGIRGLWKGNIPAELLYICYGGIQFTAYRTISQALHTLPPHPSLPHPLPQPAESFIAGALAGGLATASTYPLDLLRTRFAAQGNDKIYTSLLTSVREIAHTEGPRGFFRGATAAIAQIIPYMGLFFATYECVRAPIASWELPFGTGDAGAGVVASVIAKTGVFPLDLVRKRLQVQGPTRSRYIHTNIPVYEGVWRTMRAIVATEGPKGLYRGLTVSLIKAAPASAVTMWTYENVLGFLREMDRGSVE</sequence>
<keyword evidence="15" id="KW-1185">Reference proteome</keyword>
<dbReference type="VEuPathDB" id="FungiDB:EMCG_03846"/>
<keyword evidence="9" id="KW-1133">Transmembrane helix</keyword>
<evidence type="ECO:0000256" key="11">
    <source>
        <dbReference type="ARBA" id="ARBA00023136"/>
    </source>
</evidence>
<evidence type="ECO:0000256" key="4">
    <source>
        <dbReference type="ARBA" id="ARBA00021935"/>
    </source>
</evidence>
<comment type="similarity">
    <text evidence="3 13">Belongs to the mitochondrial carrier (TC 2.A.29) family.</text>
</comment>
<dbReference type="Pfam" id="PF00153">
    <property type="entry name" value="Mito_carr"/>
    <property type="match status" value="3"/>
</dbReference>
<evidence type="ECO:0000256" key="5">
    <source>
        <dbReference type="ARBA" id="ARBA00022448"/>
    </source>
</evidence>
<dbReference type="PANTHER" id="PTHR24089">
    <property type="entry name" value="SOLUTE CARRIER FAMILY 25"/>
    <property type="match status" value="1"/>
</dbReference>
<dbReference type="InterPro" id="IPR023395">
    <property type="entry name" value="MCP_dom_sf"/>
</dbReference>
<keyword evidence="10" id="KW-0496">Mitochondrion</keyword>